<dbReference type="Gene3D" id="1.20.120.450">
    <property type="entry name" value="dinb family like domain"/>
    <property type="match status" value="1"/>
</dbReference>
<organism evidence="2 3">
    <name type="scientific">Paenibacillus alginolyticus</name>
    <dbReference type="NCBI Taxonomy" id="59839"/>
    <lineage>
        <taxon>Bacteria</taxon>
        <taxon>Bacillati</taxon>
        <taxon>Bacillota</taxon>
        <taxon>Bacilli</taxon>
        <taxon>Bacillales</taxon>
        <taxon>Paenibacillaceae</taxon>
        <taxon>Paenibacillus</taxon>
    </lineage>
</organism>
<dbReference type="InterPro" id="IPR034660">
    <property type="entry name" value="DinB/YfiT-like"/>
</dbReference>
<comment type="caution">
    <text evidence="2">The sequence shown here is derived from an EMBL/GenBank/DDBJ whole genome shotgun (WGS) entry which is preliminary data.</text>
</comment>
<dbReference type="InterPro" id="IPR024775">
    <property type="entry name" value="DinB-like"/>
</dbReference>
<dbReference type="SUPFAM" id="SSF109854">
    <property type="entry name" value="DinB/YfiT-like putative metalloenzymes"/>
    <property type="match status" value="1"/>
</dbReference>
<dbReference type="Pfam" id="PF12867">
    <property type="entry name" value="DinB_2"/>
    <property type="match status" value="1"/>
</dbReference>
<proteinExistence type="predicted"/>
<accession>A0ABT4G6P3</accession>
<evidence type="ECO:0000259" key="1">
    <source>
        <dbReference type="Pfam" id="PF12867"/>
    </source>
</evidence>
<gene>
    <name evidence="2" type="ORF">M5X19_02640</name>
</gene>
<reference evidence="2 3" key="1">
    <citation type="submission" date="2022-05" db="EMBL/GenBank/DDBJ databases">
        <title>Genome Sequencing of Bee-Associated Microbes.</title>
        <authorList>
            <person name="Dunlap C."/>
        </authorList>
    </citation>
    <scope>NUCLEOTIDE SEQUENCE [LARGE SCALE GENOMIC DNA]</scope>
    <source>
        <strain evidence="2 3">NRRL B-14421</strain>
    </source>
</reference>
<dbReference type="RefSeq" id="WP_029195144.1">
    <property type="nucleotide sequence ID" value="NZ_JAMDMW010000118.1"/>
</dbReference>
<dbReference type="Proteomes" id="UP001527099">
    <property type="component" value="Unassembled WGS sequence"/>
</dbReference>
<keyword evidence="3" id="KW-1185">Reference proteome</keyword>
<sequence>MSQLVIDIGPYIDTNKQLRAAIDGLTDEQLTWKENADKWSVTEVLSHLTDHNIVVSFRIREIISGSTVQLPAFGQDAWVSSSKANEGAAVDILDAFQALLTYNSLLLRRLSPQDWEKTGVNFKGQTLALTDVVQSFTAHVQVHLAQIERIKKAKQTAAL</sequence>
<protein>
    <submittedName>
        <fullName evidence="2">DinB family protein</fullName>
    </submittedName>
</protein>
<dbReference type="EMBL" id="JAMDMX010000003">
    <property type="protein sequence ID" value="MCY9691827.1"/>
    <property type="molecule type" value="Genomic_DNA"/>
</dbReference>
<evidence type="ECO:0000313" key="3">
    <source>
        <dbReference type="Proteomes" id="UP001527099"/>
    </source>
</evidence>
<name>A0ABT4G6P3_9BACL</name>
<evidence type="ECO:0000313" key="2">
    <source>
        <dbReference type="EMBL" id="MCY9691827.1"/>
    </source>
</evidence>
<feature type="domain" description="DinB-like" evidence="1">
    <location>
        <begin position="15"/>
        <end position="147"/>
    </location>
</feature>